<sequence>MDWISNRRPDGGYSMNSKYQQLQINVPDARVLHADFYSPEGEDPHPTVIGIHGGGWNQGSRGGYQHWGQLLAENGYALLAVDRWHFNIHETPYPTVIADLREVIKFCQANSSFLRIDPDRIALMGASSGAYIAAMVGLDSAAGNQPSPSVGIKAVVAAYGVYDLAAEWSYEQMTRPLDKSIEWLLGCALYDNRAAYFEASPLSRCVRSNNRIPFLVAWGTEDSVVSEQLQSQPFARALALAGFDVTTCILPYAQHYWLLEPLDQALSQSAMFAPRLLRFLNRTIKS</sequence>
<protein>
    <submittedName>
        <fullName evidence="3">Alpha/beta hydrolase</fullName>
    </submittedName>
</protein>
<reference evidence="4" key="1">
    <citation type="submission" date="2018-06" db="EMBL/GenBank/DDBJ databases">
        <authorList>
            <person name="Helene L.C."/>
            <person name="Dall'Agnol R."/>
            <person name="Delamuta J.R."/>
            <person name="Hungria M."/>
        </authorList>
    </citation>
    <scope>NUCLEOTIDE SEQUENCE [LARGE SCALE GENOMIC DNA]</scope>
    <source>
        <strain evidence="4">AC99b</strain>
    </source>
</reference>
<dbReference type="InterPro" id="IPR049492">
    <property type="entry name" value="BD-FAE-like_dom"/>
</dbReference>
<proteinExistence type="predicted"/>
<keyword evidence="1 3" id="KW-0378">Hydrolase</keyword>
<dbReference type="InterPro" id="IPR029058">
    <property type="entry name" value="AB_hydrolase_fold"/>
</dbReference>
<dbReference type="OrthoDB" id="9771666at2"/>
<dbReference type="PANTHER" id="PTHR48081">
    <property type="entry name" value="AB HYDROLASE SUPERFAMILY PROTEIN C4A8.06C"/>
    <property type="match status" value="1"/>
</dbReference>
<reference evidence="3 4" key="2">
    <citation type="submission" date="2018-07" db="EMBL/GenBank/DDBJ databases">
        <title>Diversity of Mesorhizobium strains in Brazil.</title>
        <authorList>
            <person name="Helene L.C.F."/>
            <person name="Dall'Agnol R."/>
            <person name="Delamuta J.R.M."/>
            <person name="Hungria M."/>
        </authorList>
    </citation>
    <scope>NUCLEOTIDE SEQUENCE [LARGE SCALE GENOMIC DNA]</scope>
    <source>
        <strain evidence="3 4">AC99b</strain>
    </source>
</reference>
<dbReference type="Pfam" id="PF20434">
    <property type="entry name" value="BD-FAE"/>
    <property type="match status" value="1"/>
</dbReference>
<accession>A0A330HVF0</accession>
<dbReference type="Gene3D" id="3.40.50.1820">
    <property type="entry name" value="alpha/beta hydrolase"/>
    <property type="match status" value="1"/>
</dbReference>
<feature type="domain" description="BD-FAE-like" evidence="2">
    <location>
        <begin position="35"/>
        <end position="237"/>
    </location>
</feature>
<comment type="caution">
    <text evidence="3">The sequence shown here is derived from an EMBL/GenBank/DDBJ whole genome shotgun (WGS) entry which is preliminary data.</text>
</comment>
<gene>
    <name evidence="3" type="ORF">DPM33_04450</name>
</gene>
<dbReference type="GO" id="GO:0016787">
    <property type="term" value="F:hydrolase activity"/>
    <property type="evidence" value="ECO:0007669"/>
    <property type="project" value="UniProtKB-KW"/>
</dbReference>
<dbReference type="EMBL" id="QMBP01000002">
    <property type="protein sequence ID" value="RAZ91748.1"/>
    <property type="molecule type" value="Genomic_DNA"/>
</dbReference>
<evidence type="ECO:0000313" key="3">
    <source>
        <dbReference type="EMBL" id="RAZ91748.1"/>
    </source>
</evidence>
<dbReference type="PANTHER" id="PTHR48081:SF33">
    <property type="entry name" value="KYNURENINE FORMAMIDASE"/>
    <property type="match status" value="1"/>
</dbReference>
<dbReference type="Proteomes" id="UP000251558">
    <property type="component" value="Unassembled WGS sequence"/>
</dbReference>
<evidence type="ECO:0000256" key="1">
    <source>
        <dbReference type="ARBA" id="ARBA00022801"/>
    </source>
</evidence>
<evidence type="ECO:0000313" key="4">
    <source>
        <dbReference type="Proteomes" id="UP000251558"/>
    </source>
</evidence>
<organism evidence="3 4">
    <name type="scientific">Mesorhizobium hawassense</name>
    <dbReference type="NCBI Taxonomy" id="1209954"/>
    <lineage>
        <taxon>Bacteria</taxon>
        <taxon>Pseudomonadati</taxon>
        <taxon>Pseudomonadota</taxon>
        <taxon>Alphaproteobacteria</taxon>
        <taxon>Hyphomicrobiales</taxon>
        <taxon>Phyllobacteriaceae</taxon>
        <taxon>Mesorhizobium</taxon>
    </lineage>
</organism>
<keyword evidence="4" id="KW-1185">Reference proteome</keyword>
<dbReference type="InterPro" id="IPR050300">
    <property type="entry name" value="GDXG_lipolytic_enzyme"/>
</dbReference>
<dbReference type="AlphaFoldDB" id="A0A330HVF0"/>
<evidence type="ECO:0000259" key="2">
    <source>
        <dbReference type="Pfam" id="PF20434"/>
    </source>
</evidence>
<name>A0A330HVF0_9HYPH</name>
<dbReference type="SUPFAM" id="SSF53474">
    <property type="entry name" value="alpha/beta-Hydrolases"/>
    <property type="match status" value="1"/>
</dbReference>